<comment type="caution">
    <text evidence="2">The sequence shown here is derived from an EMBL/GenBank/DDBJ whole genome shotgun (WGS) entry which is preliminary data.</text>
</comment>
<dbReference type="Proteomes" id="UP000245207">
    <property type="component" value="Unassembled WGS sequence"/>
</dbReference>
<accession>A0A2U1N6G0</accession>
<evidence type="ECO:0000313" key="3">
    <source>
        <dbReference type="Proteomes" id="UP000245207"/>
    </source>
</evidence>
<dbReference type="OrthoDB" id="689727at2759"/>
<evidence type="ECO:0000313" key="2">
    <source>
        <dbReference type="EMBL" id="PWA69086.1"/>
    </source>
</evidence>
<name>A0A2U1N6G0_ARTAN</name>
<feature type="domain" description="DUF8039" evidence="1">
    <location>
        <begin position="67"/>
        <end position="119"/>
    </location>
</feature>
<reference evidence="2 3" key="1">
    <citation type="journal article" date="2018" name="Mol. Plant">
        <title>The genome of Artemisia annua provides insight into the evolution of Asteraceae family and artemisinin biosynthesis.</title>
        <authorList>
            <person name="Shen Q."/>
            <person name="Zhang L."/>
            <person name="Liao Z."/>
            <person name="Wang S."/>
            <person name="Yan T."/>
            <person name="Shi P."/>
            <person name="Liu M."/>
            <person name="Fu X."/>
            <person name="Pan Q."/>
            <person name="Wang Y."/>
            <person name="Lv Z."/>
            <person name="Lu X."/>
            <person name="Zhang F."/>
            <person name="Jiang W."/>
            <person name="Ma Y."/>
            <person name="Chen M."/>
            <person name="Hao X."/>
            <person name="Li L."/>
            <person name="Tang Y."/>
            <person name="Lv G."/>
            <person name="Zhou Y."/>
            <person name="Sun X."/>
            <person name="Brodelius P.E."/>
            <person name="Rose J.K.C."/>
            <person name="Tang K."/>
        </authorList>
    </citation>
    <scope>NUCLEOTIDE SEQUENCE [LARGE SCALE GENOMIC DNA]</scope>
    <source>
        <strain evidence="3">cv. Huhao1</strain>
        <tissue evidence="2">Leaf</tissue>
    </source>
</reference>
<dbReference type="InterPro" id="IPR058352">
    <property type="entry name" value="DUF8039"/>
</dbReference>
<protein>
    <recommendedName>
        <fullName evidence="1">DUF8039 domain-containing protein</fullName>
    </recommendedName>
</protein>
<evidence type="ECO:0000259" key="1">
    <source>
        <dbReference type="Pfam" id="PF26133"/>
    </source>
</evidence>
<sequence>MSLLFFGNGVFCGLDYFHNDNNTGGTSNGLKMLMENEPIDIDKDEWGEKQGEIYGRRVDSFLEKKRVVQGKLIMEWFGTYQSVAKGQVYTSRDGILHGLPIEKGFVKVRVDTVEEGCSALL</sequence>
<keyword evidence="3" id="KW-1185">Reference proteome</keyword>
<dbReference type="AlphaFoldDB" id="A0A2U1N6G0"/>
<dbReference type="Pfam" id="PF26133">
    <property type="entry name" value="DUF8039"/>
    <property type="match status" value="1"/>
</dbReference>
<organism evidence="2 3">
    <name type="scientific">Artemisia annua</name>
    <name type="common">Sweet wormwood</name>
    <dbReference type="NCBI Taxonomy" id="35608"/>
    <lineage>
        <taxon>Eukaryota</taxon>
        <taxon>Viridiplantae</taxon>
        <taxon>Streptophyta</taxon>
        <taxon>Embryophyta</taxon>
        <taxon>Tracheophyta</taxon>
        <taxon>Spermatophyta</taxon>
        <taxon>Magnoliopsida</taxon>
        <taxon>eudicotyledons</taxon>
        <taxon>Gunneridae</taxon>
        <taxon>Pentapetalae</taxon>
        <taxon>asterids</taxon>
        <taxon>campanulids</taxon>
        <taxon>Asterales</taxon>
        <taxon>Asteraceae</taxon>
        <taxon>Asteroideae</taxon>
        <taxon>Anthemideae</taxon>
        <taxon>Artemisiinae</taxon>
        <taxon>Artemisia</taxon>
    </lineage>
</organism>
<proteinExistence type="predicted"/>
<dbReference type="EMBL" id="PKPP01003506">
    <property type="protein sequence ID" value="PWA69086.1"/>
    <property type="molecule type" value="Genomic_DNA"/>
</dbReference>
<gene>
    <name evidence="2" type="ORF">CTI12_AA303540</name>
</gene>